<comment type="caution">
    <text evidence="1">The sequence shown here is derived from an EMBL/GenBank/DDBJ whole genome shotgun (WGS) entry which is preliminary data.</text>
</comment>
<protein>
    <submittedName>
        <fullName evidence="1">Uncharacterized protein</fullName>
    </submittedName>
</protein>
<dbReference type="AlphaFoldDB" id="A0A8J6NPX4"/>
<dbReference type="EMBL" id="JACNJH010000277">
    <property type="protein sequence ID" value="MBC8363240.1"/>
    <property type="molecule type" value="Genomic_DNA"/>
</dbReference>
<accession>A0A8J6NPX4</accession>
<proteinExistence type="predicted"/>
<sequence>MPRMLYIPKLIKELHLNDTLLFFSFSGSSWKLRDYSEGFESVVLHSANSGYSVQEIRDMAIQDLPAIPKHKYTEIAFWEKETKRLNQKYLRHYTEDQKPDEQDGEIPDYKSSDIQPGESWVLGYSERGIVNALLYEIQKSKNSNQLIKILLEHATFPYREKIDWGYALDSTTYNMLWFD</sequence>
<organism evidence="1 2">
    <name type="scientific">Candidatus Desulfatibia profunda</name>
    <dbReference type="NCBI Taxonomy" id="2841695"/>
    <lineage>
        <taxon>Bacteria</taxon>
        <taxon>Pseudomonadati</taxon>
        <taxon>Thermodesulfobacteriota</taxon>
        <taxon>Desulfobacteria</taxon>
        <taxon>Desulfobacterales</taxon>
        <taxon>Desulfobacterales incertae sedis</taxon>
        <taxon>Candidatus Desulfatibia</taxon>
    </lineage>
</organism>
<name>A0A8J6NPX4_9BACT</name>
<reference evidence="1 2" key="1">
    <citation type="submission" date="2020-08" db="EMBL/GenBank/DDBJ databases">
        <title>Bridging the membrane lipid divide: bacteria of the FCB group superphylum have the potential to synthesize archaeal ether lipids.</title>
        <authorList>
            <person name="Villanueva L."/>
            <person name="Von Meijenfeldt F.A.B."/>
            <person name="Westbye A.B."/>
            <person name="Yadav S."/>
            <person name="Hopmans E.C."/>
            <person name="Dutilh B.E."/>
            <person name="Sinninghe Damste J.S."/>
        </authorList>
    </citation>
    <scope>NUCLEOTIDE SEQUENCE [LARGE SCALE GENOMIC DNA]</scope>
    <source>
        <strain evidence="1">NIOZ-UU30</strain>
    </source>
</reference>
<evidence type="ECO:0000313" key="1">
    <source>
        <dbReference type="EMBL" id="MBC8363240.1"/>
    </source>
</evidence>
<evidence type="ECO:0000313" key="2">
    <source>
        <dbReference type="Proteomes" id="UP000603434"/>
    </source>
</evidence>
<gene>
    <name evidence="1" type="ORF">H8E23_17800</name>
</gene>
<dbReference type="Proteomes" id="UP000603434">
    <property type="component" value="Unassembled WGS sequence"/>
</dbReference>